<feature type="region of interest" description="Disordered" evidence="3">
    <location>
        <begin position="1"/>
        <end position="20"/>
    </location>
</feature>
<dbReference type="Pfam" id="PF16899">
    <property type="entry name" value="Cyclin_C_2"/>
    <property type="match status" value="1"/>
</dbReference>
<dbReference type="InterPro" id="IPR013763">
    <property type="entry name" value="Cyclin-like_dom"/>
</dbReference>
<dbReference type="PANTHER" id="PTHR10026">
    <property type="entry name" value="CYCLIN"/>
    <property type="match status" value="1"/>
</dbReference>
<dbReference type="GO" id="GO:0016538">
    <property type="term" value="F:cyclin-dependent protein serine/threonine kinase regulator activity"/>
    <property type="evidence" value="ECO:0007669"/>
    <property type="project" value="InterPro"/>
</dbReference>
<dbReference type="Pfam" id="PF00134">
    <property type="entry name" value="Cyclin_N"/>
    <property type="match status" value="1"/>
</dbReference>
<dbReference type="Proteomes" id="UP000245768">
    <property type="component" value="Unassembled WGS sequence"/>
</dbReference>
<dbReference type="InterPro" id="IPR043198">
    <property type="entry name" value="Cyclin/Ssn8"/>
</dbReference>
<dbReference type="InterPro" id="IPR006671">
    <property type="entry name" value="Cyclin_N"/>
</dbReference>
<name>A0A316YPH2_9BASI</name>
<dbReference type="Gene3D" id="1.10.472.10">
    <property type="entry name" value="Cyclin-like"/>
    <property type="match status" value="2"/>
</dbReference>
<feature type="compositionally biased region" description="Polar residues" evidence="3">
    <location>
        <begin position="305"/>
        <end position="320"/>
    </location>
</feature>
<dbReference type="GO" id="GO:0006357">
    <property type="term" value="P:regulation of transcription by RNA polymerase II"/>
    <property type="evidence" value="ECO:0007669"/>
    <property type="project" value="InterPro"/>
</dbReference>
<keyword evidence="6" id="KW-1185">Reference proteome</keyword>
<dbReference type="CDD" id="cd20524">
    <property type="entry name" value="CYCLIN_CCNH_rpt1"/>
    <property type="match status" value="1"/>
</dbReference>
<organism evidence="5 6">
    <name type="scientific">Acaromyces ingoldii</name>
    <dbReference type="NCBI Taxonomy" id="215250"/>
    <lineage>
        <taxon>Eukaryota</taxon>
        <taxon>Fungi</taxon>
        <taxon>Dikarya</taxon>
        <taxon>Basidiomycota</taxon>
        <taxon>Ustilaginomycotina</taxon>
        <taxon>Exobasidiomycetes</taxon>
        <taxon>Exobasidiales</taxon>
        <taxon>Cryptobasidiaceae</taxon>
        <taxon>Acaromyces</taxon>
    </lineage>
</organism>
<gene>
    <name evidence="5" type="ORF">FA10DRAFT_249355</name>
</gene>
<feature type="region of interest" description="Disordered" evidence="3">
    <location>
        <begin position="401"/>
        <end position="459"/>
    </location>
</feature>
<evidence type="ECO:0000313" key="5">
    <source>
        <dbReference type="EMBL" id="PWN91179.1"/>
    </source>
</evidence>
<dbReference type="SMART" id="SM00385">
    <property type="entry name" value="CYCLIN"/>
    <property type="match status" value="1"/>
</dbReference>
<feature type="domain" description="Cyclin-like" evidence="4">
    <location>
        <begin position="98"/>
        <end position="189"/>
    </location>
</feature>
<protein>
    <submittedName>
        <fullName evidence="5">Cyclin-like protein</fullName>
    </submittedName>
</protein>
<sequence>MGEVLHAPQSMPTAPPAFGPTPTYLWTSQARHWRFSPRQLEKRRQEGNEGARLRLADAWERERAAEPVEGEPPSSSSSEPIQFLRVEDEVALVTYYLTRVRGVIKAFDMPELVEATAITYIKRFYLVNTCMDWHPKNVMITCLFLAAKAENCPISLANFATKLAGKEPTQKAIDEYVALVREHEFMVSQSLSFEYMVHGAHRALHGLFLDFQQTVCSGEDLKDLLAPAQSNLRLSRLTDAELIYTPSQIAMACVRAASDQAKDLVGKFLDLKEKRATEAVLKGKAAREAWRQKEKEKQEKRQQQGASSTMKKQQAGSNAQDAIEVDGEGKAKEEGKKEAPSAAAVELDDEEIRAKPLGATRSEIEQVLDDIEGLFRAREALDASEERTRATEIDKRLKACHNPEKTPGTRLHHLGLARVSSNAGVSKKRKLKKEEKDPFDDDDDDENLPATFGPEGKKAKVEVLEGNLFKDDIERGKSAK</sequence>
<dbReference type="EMBL" id="KZ819635">
    <property type="protein sequence ID" value="PWN91179.1"/>
    <property type="molecule type" value="Genomic_DNA"/>
</dbReference>
<evidence type="ECO:0000256" key="3">
    <source>
        <dbReference type="SAM" id="MobiDB-lite"/>
    </source>
</evidence>
<dbReference type="AlphaFoldDB" id="A0A316YPH2"/>
<comment type="similarity">
    <text evidence="2">Belongs to the cyclin family.</text>
</comment>
<dbReference type="CDD" id="cd20525">
    <property type="entry name" value="CYCLIN_CCNH_rpt2"/>
    <property type="match status" value="1"/>
</dbReference>
<dbReference type="STRING" id="215250.A0A316YPH2"/>
<dbReference type="RefSeq" id="XP_025378377.1">
    <property type="nucleotide sequence ID" value="XM_025519532.1"/>
</dbReference>
<dbReference type="InterPro" id="IPR031658">
    <property type="entry name" value="Cyclin_C_2"/>
</dbReference>
<dbReference type="GeneID" id="37041448"/>
<evidence type="ECO:0000256" key="2">
    <source>
        <dbReference type="RuleBase" id="RU000383"/>
    </source>
</evidence>
<dbReference type="SUPFAM" id="SSF47954">
    <property type="entry name" value="Cyclin-like"/>
    <property type="match status" value="2"/>
</dbReference>
<dbReference type="OrthoDB" id="340962at2759"/>
<dbReference type="InterPro" id="IPR036915">
    <property type="entry name" value="Cyclin-like_sf"/>
</dbReference>
<feature type="compositionally biased region" description="Basic and acidic residues" evidence="3">
    <location>
        <begin position="288"/>
        <end position="302"/>
    </location>
</feature>
<evidence type="ECO:0000256" key="1">
    <source>
        <dbReference type="ARBA" id="ARBA00023127"/>
    </source>
</evidence>
<feature type="region of interest" description="Disordered" evidence="3">
    <location>
        <begin position="288"/>
        <end position="362"/>
    </location>
</feature>
<accession>A0A316YPH2</accession>
<proteinExistence type="inferred from homology"/>
<evidence type="ECO:0000313" key="6">
    <source>
        <dbReference type="Proteomes" id="UP000245768"/>
    </source>
</evidence>
<keyword evidence="1 2" id="KW-0195">Cyclin</keyword>
<feature type="compositionally biased region" description="Basic and acidic residues" evidence="3">
    <location>
        <begin position="327"/>
        <end position="339"/>
    </location>
</feature>
<evidence type="ECO:0000259" key="4">
    <source>
        <dbReference type="SMART" id="SM00385"/>
    </source>
</evidence>
<dbReference type="InParanoid" id="A0A316YPH2"/>
<feature type="compositionally biased region" description="Acidic residues" evidence="3">
    <location>
        <begin position="437"/>
        <end position="447"/>
    </location>
</feature>
<reference evidence="5" key="1">
    <citation type="journal article" date="2018" name="Mol. Biol. Evol.">
        <title>Broad Genomic Sampling Reveals a Smut Pathogenic Ancestry of the Fungal Clade Ustilaginomycotina.</title>
        <authorList>
            <person name="Kijpornyongpan T."/>
            <person name="Mondo S.J."/>
            <person name="Barry K."/>
            <person name="Sandor L."/>
            <person name="Lee J."/>
            <person name="Lipzen A."/>
            <person name="Pangilinan J."/>
            <person name="LaButti K."/>
            <person name="Hainaut M."/>
            <person name="Henrissat B."/>
            <person name="Grigoriev I.V."/>
            <person name="Spatafora J.W."/>
            <person name="Aime M.C."/>
        </authorList>
    </citation>
    <scope>NUCLEOTIDE SEQUENCE [LARGE SCALE GENOMIC DNA]</scope>
    <source>
        <strain evidence="5">MCA 4198</strain>
    </source>
</reference>